<dbReference type="RefSeq" id="WP_220165633.1">
    <property type="nucleotide sequence ID" value="NZ_JAIBOA010000005.1"/>
</dbReference>
<feature type="chain" id="PRO_5045444502" evidence="1">
    <location>
        <begin position="30"/>
        <end position="276"/>
    </location>
</feature>
<evidence type="ECO:0000313" key="2">
    <source>
        <dbReference type="EMBL" id="MBW8482845.1"/>
    </source>
</evidence>
<dbReference type="Gene3D" id="2.40.10.10">
    <property type="entry name" value="Trypsin-like serine proteases"/>
    <property type="match status" value="1"/>
</dbReference>
<keyword evidence="2" id="KW-0378">Hydrolase</keyword>
<dbReference type="Pfam" id="PF13365">
    <property type="entry name" value="Trypsin_2"/>
    <property type="match status" value="1"/>
</dbReference>
<dbReference type="Proteomes" id="UP000774570">
    <property type="component" value="Unassembled WGS sequence"/>
</dbReference>
<dbReference type="EMBL" id="JAIBOA010000005">
    <property type="protein sequence ID" value="MBW8482845.1"/>
    <property type="molecule type" value="Genomic_DNA"/>
</dbReference>
<evidence type="ECO:0000256" key="1">
    <source>
        <dbReference type="SAM" id="SignalP"/>
    </source>
</evidence>
<gene>
    <name evidence="2" type="ORF">K1Y72_10730</name>
</gene>
<evidence type="ECO:0000313" key="3">
    <source>
        <dbReference type="Proteomes" id="UP000774570"/>
    </source>
</evidence>
<proteinExistence type="predicted"/>
<reference evidence="2 3" key="1">
    <citation type="submission" date="2021-07" db="EMBL/GenBank/DDBJ databases">
        <title>Actinomadura sp. PM05-2 isolated from lichen.</title>
        <authorList>
            <person name="Somphong A."/>
            <person name="Phongsopitanun W."/>
            <person name="Tanasupawat S."/>
            <person name="Peongsungnone V."/>
        </authorList>
    </citation>
    <scope>NUCLEOTIDE SEQUENCE [LARGE SCALE GENOMIC DNA]</scope>
    <source>
        <strain evidence="2 3">PM05-2</strain>
    </source>
</reference>
<dbReference type="InterPro" id="IPR043504">
    <property type="entry name" value="Peptidase_S1_PA_chymotrypsin"/>
</dbReference>
<dbReference type="GO" id="GO:0008233">
    <property type="term" value="F:peptidase activity"/>
    <property type="evidence" value="ECO:0007669"/>
    <property type="project" value="UniProtKB-KW"/>
</dbReference>
<keyword evidence="2" id="KW-0645">Protease</keyword>
<keyword evidence="3" id="KW-1185">Reference proteome</keyword>
<sequence length="276" mass="28246">MPRRTAAAALAALAAAGAGFALVTAPSQAAPPPVFAGTVALDNCSGALVRGPHAADGDAALVLTNGHCLEGGMPPAGAVVADRPSARAFRLLDAAGTRTVATLRATRLVYATMTGTDVALYRLGVSYGAVRHRYGIAALPLAVRPPSAGTAIRIASGYWRKAYRCRIDGIVHRLREGEWTWSNAIRYGPACATVHGTSGAPIVDEATGEVVGVNNTGNDDGERCTLNNPCEVDERGAVTVRRGVNYGEQTAPLARCLGGDGAVVPGRGCALPAPAR</sequence>
<protein>
    <submittedName>
        <fullName evidence="2">Serine protease</fullName>
    </submittedName>
</protein>
<accession>A0ABS7FRJ7</accession>
<keyword evidence="1" id="KW-0732">Signal</keyword>
<dbReference type="SUPFAM" id="SSF50494">
    <property type="entry name" value="Trypsin-like serine proteases"/>
    <property type="match status" value="1"/>
</dbReference>
<dbReference type="InterPro" id="IPR009003">
    <property type="entry name" value="Peptidase_S1_PA"/>
</dbReference>
<organism evidence="2 3">
    <name type="scientific">Actinomadura parmotrematis</name>
    <dbReference type="NCBI Taxonomy" id="2864039"/>
    <lineage>
        <taxon>Bacteria</taxon>
        <taxon>Bacillati</taxon>
        <taxon>Actinomycetota</taxon>
        <taxon>Actinomycetes</taxon>
        <taxon>Streptosporangiales</taxon>
        <taxon>Thermomonosporaceae</taxon>
        <taxon>Actinomadura</taxon>
    </lineage>
</organism>
<dbReference type="GO" id="GO:0006508">
    <property type="term" value="P:proteolysis"/>
    <property type="evidence" value="ECO:0007669"/>
    <property type="project" value="UniProtKB-KW"/>
</dbReference>
<comment type="caution">
    <text evidence="2">The sequence shown here is derived from an EMBL/GenBank/DDBJ whole genome shotgun (WGS) entry which is preliminary data.</text>
</comment>
<name>A0ABS7FRJ7_9ACTN</name>
<feature type="signal peptide" evidence="1">
    <location>
        <begin position="1"/>
        <end position="29"/>
    </location>
</feature>